<dbReference type="KEGG" id="mng:MNEG_9328"/>
<dbReference type="Pfam" id="PF25116">
    <property type="entry name" value="CBM87_Agd3"/>
    <property type="match status" value="1"/>
</dbReference>
<evidence type="ECO:0000259" key="1">
    <source>
        <dbReference type="Pfam" id="PF25115"/>
    </source>
</evidence>
<evidence type="ECO:0000313" key="4">
    <source>
        <dbReference type="Proteomes" id="UP000054498"/>
    </source>
</evidence>
<feature type="domain" description="Agd3 CBM87" evidence="2">
    <location>
        <begin position="245"/>
        <end position="464"/>
    </location>
</feature>
<dbReference type="OrthoDB" id="2113314at2759"/>
<dbReference type="RefSeq" id="XP_013897654.1">
    <property type="nucleotide sequence ID" value="XM_014042200.1"/>
</dbReference>
<dbReference type="GO" id="GO:0005199">
    <property type="term" value="F:structural constituent of cell wall"/>
    <property type="evidence" value="ECO:0007669"/>
    <property type="project" value="TreeGrafter"/>
</dbReference>
<evidence type="ECO:0000259" key="2">
    <source>
        <dbReference type="Pfam" id="PF25116"/>
    </source>
</evidence>
<name>A0A0D2M598_9CHLO</name>
<dbReference type="Pfam" id="PF25115">
    <property type="entry name" value="Agd3_CE"/>
    <property type="match status" value="1"/>
</dbReference>
<dbReference type="EMBL" id="KK102117">
    <property type="protein sequence ID" value="KIY98634.1"/>
    <property type="molecule type" value="Genomic_DNA"/>
</dbReference>
<dbReference type="PANTHER" id="PTHR31002">
    <property type="entry name" value="SERIPAUPERIN"/>
    <property type="match status" value="1"/>
</dbReference>
<evidence type="ECO:0000313" key="3">
    <source>
        <dbReference type="EMBL" id="KIY98634.1"/>
    </source>
</evidence>
<dbReference type="InterPro" id="IPR050788">
    <property type="entry name" value="Yeast_SRP1/TIP1_CWP"/>
</dbReference>
<feature type="domain" description="Agd3 deacetylase" evidence="1">
    <location>
        <begin position="603"/>
        <end position="879"/>
    </location>
</feature>
<keyword evidence="4" id="KW-1185">Reference proteome</keyword>
<dbReference type="Proteomes" id="UP000054498">
    <property type="component" value="Unassembled WGS sequence"/>
</dbReference>
<gene>
    <name evidence="3" type="ORF">MNEG_9328</name>
</gene>
<dbReference type="STRING" id="145388.A0A0D2M598"/>
<dbReference type="PANTHER" id="PTHR31002:SF34">
    <property type="entry name" value="CELL WALL PROTEIN CWP1-RELATED"/>
    <property type="match status" value="1"/>
</dbReference>
<dbReference type="InterPro" id="IPR056827">
    <property type="entry name" value="CBM87_Agd3"/>
</dbReference>
<organism evidence="3 4">
    <name type="scientific">Monoraphidium neglectum</name>
    <dbReference type="NCBI Taxonomy" id="145388"/>
    <lineage>
        <taxon>Eukaryota</taxon>
        <taxon>Viridiplantae</taxon>
        <taxon>Chlorophyta</taxon>
        <taxon>core chlorophytes</taxon>
        <taxon>Chlorophyceae</taxon>
        <taxon>CS clade</taxon>
        <taxon>Sphaeropleales</taxon>
        <taxon>Selenastraceae</taxon>
        <taxon>Monoraphidium</taxon>
    </lineage>
</organism>
<protein>
    <submittedName>
        <fullName evidence="3">Uncharacterized protein</fullName>
    </submittedName>
</protein>
<dbReference type="GeneID" id="25742203"/>
<dbReference type="InterPro" id="IPR056826">
    <property type="entry name" value="Agd3_CE"/>
</dbReference>
<accession>A0A0D2M598</accession>
<sequence length="951" mass="102500">MISFLEQTLTQDGIIFDVVVFDSAASPRLDLKSVFWNADGSGKYRGYYMYPNLEAIGDLTKAEVLTIWDYQAKTGVRSAKFGVWVTTLGFYPKFDASGSQELGMQFTPVAPLGTSDVPVTAALTAKGLWRTPGDAAQPLTTCAIWANDFALTGIAPGCKPTPMVTLNADPTLGTAFAVPSITGVTVAYDDGRETMGFVHDCAAWSPTCLTLAHVAADWMRNAPNVTVDASTVPVKPPAKNVVMDHRVLVLTVPGFTATDFLERTLRAYGTPYDLYRFDKDASPRLDLQWLLWNADGSGKYSSYIMYPNLEALGHLTKAEVAIVWDYQKKTGARSVKFAAWPSNVGWEPNFSGCSANAGTMTFTAAAPFGISGVRAGAQLSTAGLYRCPGLKTNGPLPTCGMWASDFSDTGIVPACTATSILEVPEGVVGTLVKYGDGRESMAFVFDCATWSTACSLISHVVVAWMNQNIIPGQRRSLLTVQMDDFFLSTACTSCPLKPDGTVSESYQASVADMRSQIAFQEVTVKSWPNTPPGTDIRLDLPYNGNGVLETAYNNGVNSGYLTVPDGGCADNDMYSQLGCNCWAVGWQNCPASAPEYCRTCTKDRPKPLGTGADRVPPLTSLPNGWPKAILSGDPRAVAIMADVDGSGITNKFFWSHHTFTHENLDNATVYDAAQQVRLGNLIASSAHLNLASKPTFSSKCMVTPQISGLVNGDALSGLKSQGIECTTGDNTWAHLRNLANPYQMLYSNVEKNGYDGFAFLPRFATEIYFNCSTAAHIESVYNTLYQSYYGAYSTIDDIVKREAVRVVREGLLAMRHDPYMMHQANMVVDSTGQSLVSRWLKAVLTEFHSVVNWPVQSKKLDDLYAIFKEREARDACKLSYRLEVTPDKKVKTVTVSSGGGACTAPLTTPPGTTADQGTFEAVGADAPTLKVPLAAGGSASFSVGGLSWSLP</sequence>
<dbReference type="AlphaFoldDB" id="A0A0D2M598"/>
<proteinExistence type="predicted"/>
<reference evidence="3 4" key="1">
    <citation type="journal article" date="2013" name="BMC Genomics">
        <title>Reconstruction of the lipid metabolism for the microalga Monoraphidium neglectum from its genome sequence reveals characteristics suitable for biofuel production.</title>
        <authorList>
            <person name="Bogen C."/>
            <person name="Al-Dilaimi A."/>
            <person name="Albersmeier A."/>
            <person name="Wichmann J."/>
            <person name="Grundmann M."/>
            <person name="Rupp O."/>
            <person name="Lauersen K.J."/>
            <person name="Blifernez-Klassen O."/>
            <person name="Kalinowski J."/>
            <person name="Goesmann A."/>
            <person name="Mussgnug J.H."/>
            <person name="Kruse O."/>
        </authorList>
    </citation>
    <scope>NUCLEOTIDE SEQUENCE [LARGE SCALE GENOMIC DNA]</scope>
    <source>
        <strain evidence="3 4">SAG 48.87</strain>
    </source>
</reference>